<dbReference type="Gene3D" id="2.170.130.10">
    <property type="entry name" value="TonB-dependent receptor, plug domain"/>
    <property type="match status" value="1"/>
</dbReference>
<feature type="domain" description="TonB-dependent receptor plug" evidence="8">
    <location>
        <begin position="234"/>
        <end position="339"/>
    </location>
</feature>
<dbReference type="Gene3D" id="2.60.40.1120">
    <property type="entry name" value="Carboxypeptidase-like, regulatory domain"/>
    <property type="match status" value="1"/>
</dbReference>
<evidence type="ECO:0000256" key="7">
    <source>
        <dbReference type="PROSITE-ProRule" id="PRU01360"/>
    </source>
</evidence>
<dbReference type="Pfam" id="PF07715">
    <property type="entry name" value="Plug"/>
    <property type="match status" value="1"/>
</dbReference>
<dbReference type="PROSITE" id="PS00018">
    <property type="entry name" value="EF_HAND_1"/>
    <property type="match status" value="1"/>
</dbReference>
<keyword evidence="10" id="KW-1185">Reference proteome</keyword>
<dbReference type="Gene3D" id="2.40.170.20">
    <property type="entry name" value="TonB-dependent receptor, beta-barrel domain"/>
    <property type="match status" value="1"/>
</dbReference>
<dbReference type="NCBIfam" id="TIGR04056">
    <property type="entry name" value="OMP_RagA_SusC"/>
    <property type="match status" value="1"/>
</dbReference>
<keyword evidence="6 7" id="KW-0998">Cell outer membrane</keyword>
<evidence type="ECO:0000256" key="6">
    <source>
        <dbReference type="ARBA" id="ARBA00023237"/>
    </source>
</evidence>
<comment type="caution">
    <text evidence="9">The sequence shown here is derived from an EMBL/GenBank/DDBJ whole genome shotgun (WGS) entry which is preliminary data.</text>
</comment>
<dbReference type="RefSeq" id="WP_354663522.1">
    <property type="nucleotide sequence ID" value="NZ_JBEXAC010000002.1"/>
</dbReference>
<evidence type="ECO:0000313" key="9">
    <source>
        <dbReference type="EMBL" id="MET7000970.1"/>
    </source>
</evidence>
<keyword evidence="4 7" id="KW-0812">Transmembrane</keyword>
<dbReference type="InterPro" id="IPR036942">
    <property type="entry name" value="Beta-barrel_TonB_sf"/>
</dbReference>
<evidence type="ECO:0000259" key="8">
    <source>
        <dbReference type="Pfam" id="PF07715"/>
    </source>
</evidence>
<dbReference type="Pfam" id="PF13715">
    <property type="entry name" value="CarbopepD_reg_2"/>
    <property type="match status" value="1"/>
</dbReference>
<evidence type="ECO:0000256" key="1">
    <source>
        <dbReference type="ARBA" id="ARBA00004571"/>
    </source>
</evidence>
<proteinExistence type="inferred from homology"/>
<evidence type="ECO:0000256" key="5">
    <source>
        <dbReference type="ARBA" id="ARBA00023136"/>
    </source>
</evidence>
<dbReference type="SUPFAM" id="SSF56935">
    <property type="entry name" value="Porins"/>
    <property type="match status" value="1"/>
</dbReference>
<name>A0ABV2TF99_9BACT</name>
<dbReference type="InterPro" id="IPR018247">
    <property type="entry name" value="EF_Hand_1_Ca_BS"/>
</dbReference>
<keyword evidence="9" id="KW-0675">Receptor</keyword>
<evidence type="ECO:0000256" key="3">
    <source>
        <dbReference type="ARBA" id="ARBA00022452"/>
    </source>
</evidence>
<comment type="similarity">
    <text evidence="7">Belongs to the TonB-dependent receptor family.</text>
</comment>
<evidence type="ECO:0000256" key="4">
    <source>
        <dbReference type="ARBA" id="ARBA00022692"/>
    </source>
</evidence>
<dbReference type="NCBIfam" id="TIGR04057">
    <property type="entry name" value="SusC_RagA_signa"/>
    <property type="match status" value="1"/>
</dbReference>
<dbReference type="InterPro" id="IPR037066">
    <property type="entry name" value="Plug_dom_sf"/>
</dbReference>
<dbReference type="InterPro" id="IPR039426">
    <property type="entry name" value="TonB-dep_rcpt-like"/>
</dbReference>
<accession>A0ABV2TF99</accession>
<keyword evidence="5 7" id="KW-0472">Membrane</keyword>
<organism evidence="9 10">
    <name type="scientific">Chitinophaga defluvii</name>
    <dbReference type="NCBI Taxonomy" id="3163343"/>
    <lineage>
        <taxon>Bacteria</taxon>
        <taxon>Pseudomonadati</taxon>
        <taxon>Bacteroidota</taxon>
        <taxon>Chitinophagia</taxon>
        <taxon>Chitinophagales</taxon>
        <taxon>Chitinophagaceae</taxon>
        <taxon>Chitinophaga</taxon>
    </lineage>
</organism>
<gene>
    <name evidence="9" type="ORF">ABR189_26535</name>
</gene>
<sequence length="1132" mass="123648">MQLTAFIRRRFNASGSITKIMHVMQLTPIFLLGLCLNVAANGLAQTMTFSGTDVPLEKVFTAVKQQTGYFVSYKVNQIRGTKPVTINAKEVPLETFLQRILKDQALEFTIAVNTIFIKKKEAAHSPDINRLIPLPDPAMLNVRVRGTVSDEKGQPLVGVTVAVKGTSKGTTTDGAGRFQLSIDGEQEVELEFSIIGYQLKTVKTGSQTDLRVTMVELVSKLSDVVVVAYGTQKKSSVTAAVSSLKGKDVASTPVTNLGNSLAGRVPGVILRQNNGEPGNDGSDIYIRGISSTGANQPLLIVDGIPRDFKQLDPNTIESFTVLKDAAAVAPYGVAAANGVILVTTKSGKLGAPTVTYNGYVGFQNPTVFPHYVNGYQYGVLQNAAAKNAGLPLPYSDYALQKLKDGSDPDAYPNPDVYNDIIQKNAILTNHNIEVSGGTDKVKYYGSFGYQLQKGMWPATNNKKYNLNLNLSAQVTNTTRITFGINGRVQNANYPSITTGRLFELIGYTHTSNGPLYFSNGVPGTYITSSLLNSGYNKINTTALYSQLSIDQDLSFIPGLKAKVTVAYDPTIVMNKLWRIPIHKGTVDTTKHPYVITDGIFEQTKSSLDQNTSMAHQLTYQGSLSYGKGFGKSNISALALFEAKSNSSLSLGASRRNYNLSIDEIGMGSSSAADMTTSGTSTQARQVGLVYRVTYDYSNKYLFEASGRYDGSYYFAPGHRFGFFPAFSVGWRLSEENFMKNSTWVNNLKIRGSYGEVGALAGSAFQFLSTFGVYGPAYVIGGQAVQATRERNENNPNITWERAKKSDIGIEATLWGGWLTIEADYFYEKRSNMLMNPDVIVPAEYGIGLSQVNAGVMKNQGIDLSLGSSYTVSKDLQISLSGNFTYAKNTLLKVFETSTTYNNPNRRITGKPLGTQFGYHALGFFQLDDFKADGELKEGIATQPWGKVQPGDIRYEDINGDGKINDNDLTKIGNPVVPQILFGITPSVRYKSFTLDVLFQGAAKTSLYLDRQNAWAFHNGMSALVENMNYWTPENPNALNPRITSGPTTNNTQVSSFWMKNGSYVRVKSATLSYTIPPAISKKIGSQHARAYVSGQNIFTWTKLKNFDPESTAPYSNLYPQQKVVSVGVNIIF</sequence>
<reference evidence="9 10" key="1">
    <citation type="submission" date="2024-06" db="EMBL/GenBank/DDBJ databases">
        <title>Chitinophaga defluvii sp. nov., isolated from municipal sewage.</title>
        <authorList>
            <person name="Zhang L."/>
        </authorList>
    </citation>
    <scope>NUCLEOTIDE SEQUENCE [LARGE SCALE GENOMIC DNA]</scope>
    <source>
        <strain evidence="9 10">H8</strain>
    </source>
</reference>
<evidence type="ECO:0000256" key="2">
    <source>
        <dbReference type="ARBA" id="ARBA00022448"/>
    </source>
</evidence>
<dbReference type="SUPFAM" id="SSF49464">
    <property type="entry name" value="Carboxypeptidase regulatory domain-like"/>
    <property type="match status" value="1"/>
</dbReference>
<keyword evidence="3 7" id="KW-1134">Transmembrane beta strand</keyword>
<evidence type="ECO:0000313" key="10">
    <source>
        <dbReference type="Proteomes" id="UP001549749"/>
    </source>
</evidence>
<comment type="subcellular location">
    <subcellularLocation>
        <location evidence="1 7">Cell outer membrane</location>
        <topology evidence="1 7">Multi-pass membrane protein</topology>
    </subcellularLocation>
</comment>
<dbReference type="InterPro" id="IPR023997">
    <property type="entry name" value="TonB-dep_OMP_SusC/RagA_CS"/>
</dbReference>
<dbReference type="EMBL" id="JBEXAC010000002">
    <property type="protein sequence ID" value="MET7000970.1"/>
    <property type="molecule type" value="Genomic_DNA"/>
</dbReference>
<keyword evidence="2 7" id="KW-0813">Transport</keyword>
<dbReference type="InterPro" id="IPR008969">
    <property type="entry name" value="CarboxyPept-like_regulatory"/>
</dbReference>
<dbReference type="InterPro" id="IPR023996">
    <property type="entry name" value="TonB-dep_OMP_SusC/RagA"/>
</dbReference>
<dbReference type="PROSITE" id="PS52016">
    <property type="entry name" value="TONB_DEPENDENT_REC_3"/>
    <property type="match status" value="1"/>
</dbReference>
<protein>
    <submittedName>
        <fullName evidence="9">TonB-dependent receptor</fullName>
    </submittedName>
</protein>
<dbReference type="Proteomes" id="UP001549749">
    <property type="component" value="Unassembled WGS sequence"/>
</dbReference>
<dbReference type="InterPro" id="IPR012910">
    <property type="entry name" value="Plug_dom"/>
</dbReference>